<feature type="domain" description="EamA" evidence="7">
    <location>
        <begin position="4"/>
        <end position="137"/>
    </location>
</feature>
<keyword evidence="4 6" id="KW-1133">Transmembrane helix</keyword>
<feature type="transmembrane region" description="Helical" evidence="6">
    <location>
        <begin position="209"/>
        <end position="230"/>
    </location>
</feature>
<feature type="transmembrane region" description="Helical" evidence="6">
    <location>
        <begin position="150"/>
        <end position="167"/>
    </location>
</feature>
<dbReference type="InterPro" id="IPR050638">
    <property type="entry name" value="AA-Vitamin_Transporters"/>
</dbReference>
<evidence type="ECO:0000256" key="6">
    <source>
        <dbReference type="SAM" id="Phobius"/>
    </source>
</evidence>
<keyword evidence="3 6" id="KW-0812">Transmembrane</keyword>
<feature type="transmembrane region" description="Helical" evidence="6">
    <location>
        <begin position="93"/>
        <end position="113"/>
    </location>
</feature>
<feature type="transmembrane region" description="Helical" evidence="6">
    <location>
        <begin position="37"/>
        <end position="54"/>
    </location>
</feature>
<feature type="domain" description="EamA" evidence="7">
    <location>
        <begin position="148"/>
        <end position="281"/>
    </location>
</feature>
<dbReference type="EMBL" id="WNXC01000001">
    <property type="protein sequence ID" value="MBB2148326.1"/>
    <property type="molecule type" value="Genomic_DNA"/>
</dbReference>
<dbReference type="RefSeq" id="WP_182954144.1">
    <property type="nucleotide sequence ID" value="NZ_WNXC01000001.1"/>
</dbReference>
<feature type="transmembrane region" description="Helical" evidence="6">
    <location>
        <begin position="7"/>
        <end position="25"/>
    </location>
</feature>
<proteinExistence type="predicted"/>
<name>A0ABR6EST0_9SPHI</name>
<dbReference type="Proteomes" id="UP000636110">
    <property type="component" value="Unassembled WGS sequence"/>
</dbReference>
<dbReference type="PANTHER" id="PTHR32322">
    <property type="entry name" value="INNER MEMBRANE TRANSPORTER"/>
    <property type="match status" value="1"/>
</dbReference>
<keyword evidence="5 6" id="KW-0472">Membrane</keyword>
<evidence type="ECO:0000256" key="3">
    <source>
        <dbReference type="ARBA" id="ARBA00022692"/>
    </source>
</evidence>
<feature type="transmembrane region" description="Helical" evidence="6">
    <location>
        <begin position="66"/>
        <end position="87"/>
    </location>
</feature>
<feature type="transmembrane region" description="Helical" evidence="6">
    <location>
        <begin position="120"/>
        <end position="138"/>
    </location>
</feature>
<reference evidence="8 9" key="1">
    <citation type="submission" date="2019-11" db="EMBL/GenBank/DDBJ databases">
        <title>Description of Pedobacter sp. LMG 31462T.</title>
        <authorList>
            <person name="Carlier A."/>
            <person name="Qi S."/>
            <person name="Vandamme P."/>
        </authorList>
    </citation>
    <scope>NUCLEOTIDE SEQUENCE [LARGE SCALE GENOMIC DNA]</scope>
    <source>
        <strain evidence="8 9">LMG 31462</strain>
    </source>
</reference>
<dbReference type="InterPro" id="IPR000620">
    <property type="entry name" value="EamA_dom"/>
</dbReference>
<evidence type="ECO:0000313" key="8">
    <source>
        <dbReference type="EMBL" id="MBB2148326.1"/>
    </source>
</evidence>
<accession>A0ABR6EST0</accession>
<comment type="caution">
    <text evidence="8">The sequence shown here is derived from an EMBL/GenBank/DDBJ whole genome shotgun (WGS) entry which is preliminary data.</text>
</comment>
<sequence length="302" mass="32784">MKIKGYALAAISAISYGLIPLFILPVKASHFSLDTTLFYRFFIAAIFLLGYLLYKKESLRVNRSEFMILAILGLFYALSAEFLFLGYDYLSPGIASTILFVYPVIVALVMTFFFKEKITVLTVLSLIITIVGIVALSAKGGVLDINLPGLLITLLSATFYALYMVVVNKAKINASGFKITFYSLVFSAIFYLGKSLLLKESLAIPNLEIFFNFTAFAFVTTVLSMSSLVYAIKTIGSTPTSIVGALEPVVAVAISVALFHESLSLSLIIGITLILTGVMISIISESVKEKGVQPDFMEGNGG</sequence>
<organism evidence="8 9">
    <name type="scientific">Pedobacter gandavensis</name>
    <dbReference type="NCBI Taxonomy" id="2679963"/>
    <lineage>
        <taxon>Bacteria</taxon>
        <taxon>Pseudomonadati</taxon>
        <taxon>Bacteroidota</taxon>
        <taxon>Sphingobacteriia</taxon>
        <taxon>Sphingobacteriales</taxon>
        <taxon>Sphingobacteriaceae</taxon>
        <taxon>Pedobacter</taxon>
    </lineage>
</organism>
<evidence type="ECO:0000259" key="7">
    <source>
        <dbReference type="Pfam" id="PF00892"/>
    </source>
</evidence>
<feature type="transmembrane region" description="Helical" evidence="6">
    <location>
        <begin position="179"/>
        <end position="197"/>
    </location>
</feature>
<dbReference type="SUPFAM" id="SSF103481">
    <property type="entry name" value="Multidrug resistance efflux transporter EmrE"/>
    <property type="match status" value="2"/>
</dbReference>
<evidence type="ECO:0000313" key="9">
    <source>
        <dbReference type="Proteomes" id="UP000636110"/>
    </source>
</evidence>
<evidence type="ECO:0000256" key="5">
    <source>
        <dbReference type="ARBA" id="ARBA00023136"/>
    </source>
</evidence>
<dbReference type="PANTHER" id="PTHR32322:SF18">
    <property type="entry name" value="S-ADENOSYLMETHIONINE_S-ADENOSYLHOMOCYSTEINE TRANSPORTER"/>
    <property type="match status" value="1"/>
</dbReference>
<keyword evidence="2" id="KW-1003">Cell membrane</keyword>
<dbReference type="Pfam" id="PF00892">
    <property type="entry name" value="EamA"/>
    <property type="match status" value="2"/>
</dbReference>
<dbReference type="Gene3D" id="1.10.3730.20">
    <property type="match status" value="2"/>
</dbReference>
<evidence type="ECO:0000256" key="4">
    <source>
        <dbReference type="ARBA" id="ARBA00022989"/>
    </source>
</evidence>
<dbReference type="InterPro" id="IPR037185">
    <property type="entry name" value="EmrE-like"/>
</dbReference>
<comment type="subcellular location">
    <subcellularLocation>
        <location evidence="1">Cell membrane</location>
        <topology evidence="1">Multi-pass membrane protein</topology>
    </subcellularLocation>
</comment>
<gene>
    <name evidence="8" type="ORF">GM920_05325</name>
</gene>
<keyword evidence="9" id="KW-1185">Reference proteome</keyword>
<protein>
    <submittedName>
        <fullName evidence="8">EamA family transporter</fullName>
    </submittedName>
</protein>
<feature type="transmembrane region" description="Helical" evidence="6">
    <location>
        <begin position="265"/>
        <end position="283"/>
    </location>
</feature>
<evidence type="ECO:0000256" key="1">
    <source>
        <dbReference type="ARBA" id="ARBA00004651"/>
    </source>
</evidence>
<evidence type="ECO:0000256" key="2">
    <source>
        <dbReference type="ARBA" id="ARBA00022475"/>
    </source>
</evidence>
<feature type="transmembrane region" description="Helical" evidence="6">
    <location>
        <begin position="242"/>
        <end position="259"/>
    </location>
</feature>